<keyword evidence="3" id="KW-1185">Reference proteome</keyword>
<comment type="caution">
    <text evidence="2">The sequence shown here is derived from an EMBL/GenBank/DDBJ whole genome shotgun (WGS) entry which is preliminary data.</text>
</comment>
<organism evidence="2 3">
    <name type="scientific">Panicum virgatum</name>
    <name type="common">Blackwell switchgrass</name>
    <dbReference type="NCBI Taxonomy" id="38727"/>
    <lineage>
        <taxon>Eukaryota</taxon>
        <taxon>Viridiplantae</taxon>
        <taxon>Streptophyta</taxon>
        <taxon>Embryophyta</taxon>
        <taxon>Tracheophyta</taxon>
        <taxon>Spermatophyta</taxon>
        <taxon>Magnoliopsida</taxon>
        <taxon>Liliopsida</taxon>
        <taxon>Poales</taxon>
        <taxon>Poaceae</taxon>
        <taxon>PACMAD clade</taxon>
        <taxon>Panicoideae</taxon>
        <taxon>Panicodae</taxon>
        <taxon>Paniceae</taxon>
        <taxon>Panicinae</taxon>
        <taxon>Panicum</taxon>
        <taxon>Panicum sect. Hiantes</taxon>
    </lineage>
</organism>
<evidence type="ECO:0000313" key="2">
    <source>
        <dbReference type="EMBL" id="KAG2634796.1"/>
    </source>
</evidence>
<evidence type="ECO:0000313" key="3">
    <source>
        <dbReference type="Proteomes" id="UP000823388"/>
    </source>
</evidence>
<feature type="compositionally biased region" description="Low complexity" evidence="1">
    <location>
        <begin position="47"/>
        <end position="71"/>
    </location>
</feature>
<name>A0A8T0VMG2_PANVG</name>
<accession>A0A8T0VMG2</accession>
<feature type="compositionally biased region" description="Basic and acidic residues" evidence="1">
    <location>
        <begin position="92"/>
        <end position="106"/>
    </location>
</feature>
<dbReference type="EMBL" id="CM029040">
    <property type="protein sequence ID" value="KAG2634796.1"/>
    <property type="molecule type" value="Genomic_DNA"/>
</dbReference>
<feature type="region of interest" description="Disordered" evidence="1">
    <location>
        <begin position="22"/>
        <end position="113"/>
    </location>
</feature>
<sequence>MDPGTRQRFKKIKKRFCYNCRAPPVAPRHRVPPPATGPSRRRPPHVPVAAASGPLPSAPSGRGPPTGPSRRLVALRPPRSPWASLRQGSTDGARDGEKKIREREMRGSVCGGR</sequence>
<proteinExistence type="predicted"/>
<dbReference type="Proteomes" id="UP000823388">
    <property type="component" value="Chromosome 2N"/>
</dbReference>
<dbReference type="AlphaFoldDB" id="A0A8T0VMG2"/>
<evidence type="ECO:0000256" key="1">
    <source>
        <dbReference type="SAM" id="MobiDB-lite"/>
    </source>
</evidence>
<gene>
    <name evidence="2" type="ORF">PVAP13_2NG331606</name>
</gene>
<reference evidence="2" key="1">
    <citation type="submission" date="2020-05" db="EMBL/GenBank/DDBJ databases">
        <title>WGS assembly of Panicum virgatum.</title>
        <authorList>
            <person name="Lovell J.T."/>
            <person name="Jenkins J."/>
            <person name="Shu S."/>
            <person name="Juenger T.E."/>
            <person name="Schmutz J."/>
        </authorList>
    </citation>
    <scope>NUCLEOTIDE SEQUENCE</scope>
    <source>
        <strain evidence="2">AP13</strain>
    </source>
</reference>
<protein>
    <submittedName>
        <fullName evidence="2">Uncharacterized protein</fullName>
    </submittedName>
</protein>